<evidence type="ECO:0000313" key="2">
    <source>
        <dbReference type="Proteomes" id="UP000824782"/>
    </source>
</evidence>
<proteinExistence type="predicted"/>
<keyword evidence="2" id="KW-1185">Reference proteome</keyword>
<dbReference type="AlphaFoldDB" id="A0AAV6ZHS1"/>
<organism evidence="1 2">
    <name type="scientific">Engystomops pustulosus</name>
    <name type="common">Tungara frog</name>
    <name type="synonym">Physalaemus pustulosus</name>
    <dbReference type="NCBI Taxonomy" id="76066"/>
    <lineage>
        <taxon>Eukaryota</taxon>
        <taxon>Metazoa</taxon>
        <taxon>Chordata</taxon>
        <taxon>Craniata</taxon>
        <taxon>Vertebrata</taxon>
        <taxon>Euteleostomi</taxon>
        <taxon>Amphibia</taxon>
        <taxon>Batrachia</taxon>
        <taxon>Anura</taxon>
        <taxon>Neobatrachia</taxon>
        <taxon>Hyloidea</taxon>
        <taxon>Leptodactylidae</taxon>
        <taxon>Leiuperinae</taxon>
        <taxon>Engystomops</taxon>
    </lineage>
</organism>
<sequence>MVKIPSSTPSYCAACDAWHRVLKSYLPWRGCPYDESGTRRHKTWLWAPGVMGCTRSQLWSDRWRKCFLVHINHGEEDEERIILWCGPEASDRPIIRL</sequence>
<dbReference type="EMBL" id="WNYA01000297">
    <property type="protein sequence ID" value="KAG8548899.1"/>
    <property type="molecule type" value="Genomic_DNA"/>
</dbReference>
<comment type="caution">
    <text evidence="1">The sequence shown here is derived from an EMBL/GenBank/DDBJ whole genome shotgun (WGS) entry which is preliminary data.</text>
</comment>
<protein>
    <submittedName>
        <fullName evidence="1">Uncharacterized protein</fullName>
    </submittedName>
</protein>
<reference evidence="1" key="1">
    <citation type="thesis" date="2020" institute="ProQuest LLC" country="789 East Eisenhower Parkway, Ann Arbor, MI, USA">
        <title>Comparative Genomics and Chromosome Evolution.</title>
        <authorList>
            <person name="Mudd A.B."/>
        </authorList>
    </citation>
    <scope>NUCLEOTIDE SEQUENCE</scope>
    <source>
        <strain evidence="1">237g6f4</strain>
        <tissue evidence="1">Blood</tissue>
    </source>
</reference>
<dbReference type="Proteomes" id="UP000824782">
    <property type="component" value="Unassembled WGS sequence"/>
</dbReference>
<accession>A0AAV6ZHS1</accession>
<gene>
    <name evidence="1" type="ORF">GDO81_023639</name>
</gene>
<name>A0AAV6ZHS1_ENGPU</name>
<evidence type="ECO:0000313" key="1">
    <source>
        <dbReference type="EMBL" id="KAG8548899.1"/>
    </source>
</evidence>